<dbReference type="EMBL" id="AGBW02009156">
    <property type="protein sequence ID" value="OWR51505.1"/>
    <property type="molecule type" value="Genomic_DNA"/>
</dbReference>
<feature type="binding site" evidence="7">
    <location>
        <position position="271"/>
    </location>
    <ligand>
        <name>D-dopa</name>
        <dbReference type="ChEBI" id="CHEBI:149689"/>
    </ligand>
</feature>
<dbReference type="Proteomes" id="UP000007151">
    <property type="component" value="Unassembled WGS sequence"/>
</dbReference>
<dbReference type="PANTHER" id="PTHR11530:SF11">
    <property type="entry name" value="D-ASPARTATE OXIDASE"/>
    <property type="match status" value="1"/>
</dbReference>
<comment type="similarity">
    <text evidence="3">Belongs to the DAMOX/DASOX family.</text>
</comment>
<dbReference type="InterPro" id="IPR006076">
    <property type="entry name" value="FAD-dep_OxRdtase"/>
</dbReference>
<dbReference type="PIRSF" id="PIRSF000189">
    <property type="entry name" value="D-aa_oxidase"/>
    <property type="match status" value="1"/>
</dbReference>
<proteinExistence type="inferred from homology"/>
<feature type="binding site" evidence="7">
    <location>
        <begin position="270"/>
        <end position="275"/>
    </location>
    <ligand>
        <name>FAD</name>
        <dbReference type="ChEBI" id="CHEBI:57692"/>
    </ligand>
</feature>
<dbReference type="GO" id="GO:0005782">
    <property type="term" value="C:peroxisomal matrix"/>
    <property type="evidence" value="ECO:0007669"/>
    <property type="project" value="UniProtKB-SubCell"/>
</dbReference>
<evidence type="ECO:0000256" key="1">
    <source>
        <dbReference type="ARBA" id="ARBA00001974"/>
    </source>
</evidence>
<name>A0A212FCN0_DANPL</name>
<evidence type="ECO:0000256" key="5">
    <source>
        <dbReference type="ARBA" id="ARBA00022827"/>
    </source>
</evidence>
<evidence type="ECO:0000256" key="2">
    <source>
        <dbReference type="ARBA" id="ARBA00004253"/>
    </source>
</evidence>
<evidence type="ECO:0000256" key="3">
    <source>
        <dbReference type="ARBA" id="ARBA00006730"/>
    </source>
</evidence>
<dbReference type="SUPFAM" id="SSF51971">
    <property type="entry name" value="Nucleotide-binding domain"/>
    <property type="match status" value="1"/>
</dbReference>
<comment type="caution">
    <text evidence="9">The sequence shown here is derived from an EMBL/GenBank/DDBJ whole genome shotgun (WGS) entry which is preliminary data.</text>
</comment>
<dbReference type="eggNOG" id="KOG3923">
    <property type="taxonomic scope" value="Eukaryota"/>
</dbReference>
<evidence type="ECO:0000256" key="6">
    <source>
        <dbReference type="ARBA" id="ARBA00023002"/>
    </source>
</evidence>
<feature type="binding site" evidence="7">
    <location>
        <position position="245"/>
    </location>
    <ligand>
        <name>D-dopa</name>
        <dbReference type="ChEBI" id="CHEBI:149689"/>
    </ligand>
</feature>
<evidence type="ECO:0000313" key="9">
    <source>
        <dbReference type="EMBL" id="OWR51505.1"/>
    </source>
</evidence>
<feature type="binding site" evidence="7">
    <location>
        <position position="190"/>
    </location>
    <ligand>
        <name>D-dopa</name>
        <dbReference type="ChEBI" id="CHEBI:149689"/>
    </ligand>
</feature>
<dbReference type="GO" id="GO:0019478">
    <property type="term" value="P:D-amino acid catabolic process"/>
    <property type="evidence" value="ECO:0007669"/>
    <property type="project" value="TreeGrafter"/>
</dbReference>
<dbReference type="PANTHER" id="PTHR11530">
    <property type="entry name" value="D-AMINO ACID OXIDASE"/>
    <property type="match status" value="1"/>
</dbReference>
<dbReference type="GO" id="GO:0071949">
    <property type="term" value="F:FAD binding"/>
    <property type="evidence" value="ECO:0007669"/>
    <property type="project" value="InterPro"/>
</dbReference>
<protein>
    <submittedName>
        <fullName evidence="9">D-aspartate oxidase</fullName>
    </submittedName>
</protein>
<organism evidence="9 10">
    <name type="scientific">Danaus plexippus plexippus</name>
    <dbReference type="NCBI Taxonomy" id="278856"/>
    <lineage>
        <taxon>Eukaryota</taxon>
        <taxon>Metazoa</taxon>
        <taxon>Ecdysozoa</taxon>
        <taxon>Arthropoda</taxon>
        <taxon>Hexapoda</taxon>
        <taxon>Insecta</taxon>
        <taxon>Pterygota</taxon>
        <taxon>Neoptera</taxon>
        <taxon>Endopterygota</taxon>
        <taxon>Lepidoptera</taxon>
        <taxon>Glossata</taxon>
        <taxon>Ditrysia</taxon>
        <taxon>Papilionoidea</taxon>
        <taxon>Nymphalidae</taxon>
        <taxon>Danainae</taxon>
        <taxon>Danaini</taxon>
        <taxon>Danaina</taxon>
        <taxon>Danaus</taxon>
        <taxon>Danaus</taxon>
    </lineage>
</organism>
<feature type="domain" description="FAD dependent oxidoreductase" evidence="8">
    <location>
        <begin position="142"/>
        <end position="282"/>
    </location>
</feature>
<comment type="cofactor">
    <cofactor evidence="1 7">
        <name>FAD</name>
        <dbReference type="ChEBI" id="CHEBI:57692"/>
    </cofactor>
</comment>
<evidence type="ECO:0000259" key="8">
    <source>
        <dbReference type="Pfam" id="PF01266"/>
    </source>
</evidence>
<keyword evidence="5 7" id="KW-0274">FAD</keyword>
<dbReference type="STRING" id="278856.A0A212FCN0"/>
<dbReference type="KEGG" id="dpl:KGM_215078"/>
<keyword evidence="4" id="KW-0285">Flavoprotein</keyword>
<accession>A0A212FCN0</accession>
<evidence type="ECO:0000313" key="10">
    <source>
        <dbReference type="Proteomes" id="UP000007151"/>
    </source>
</evidence>
<evidence type="ECO:0000256" key="7">
    <source>
        <dbReference type="PIRSR" id="PIRSR000189-1"/>
    </source>
</evidence>
<dbReference type="Gene3D" id="3.40.50.720">
    <property type="entry name" value="NAD(P)-binding Rossmann-like Domain"/>
    <property type="match status" value="1"/>
</dbReference>
<reference evidence="9 10" key="1">
    <citation type="journal article" date="2011" name="Cell">
        <title>The monarch butterfly genome yields insights into long-distance migration.</title>
        <authorList>
            <person name="Zhan S."/>
            <person name="Merlin C."/>
            <person name="Boore J.L."/>
            <person name="Reppert S.M."/>
        </authorList>
    </citation>
    <scope>NUCLEOTIDE SEQUENCE [LARGE SCALE GENOMIC DNA]</scope>
    <source>
        <strain evidence="9">F-2</strain>
    </source>
</reference>
<dbReference type="AlphaFoldDB" id="A0A212FCN0"/>
<feature type="domain" description="FAD dependent oxidoreductase" evidence="8">
    <location>
        <begin position="2"/>
        <end position="92"/>
    </location>
</feature>
<evidence type="ECO:0000256" key="4">
    <source>
        <dbReference type="ARBA" id="ARBA00022630"/>
    </source>
</evidence>
<keyword evidence="10" id="KW-1185">Reference proteome</keyword>
<comment type="subcellular location">
    <subcellularLocation>
        <location evidence="2">Peroxisome matrix</location>
    </subcellularLocation>
</comment>
<dbReference type="Pfam" id="PF01266">
    <property type="entry name" value="DAO"/>
    <property type="match status" value="2"/>
</dbReference>
<sequence length="303" mass="34481">MRVAVLGAGINGLGCAVKVKEKYPNFDVVIISDKFTPDTTGDGSGGLWKPYCSGKTPQTLITKWGMESYRLYHKLWLEGGYDVTLVPLYDLYRENKPLPERPWSNLVFGFKNLDEKHLEYLNRLHHSDFVSIKSLDDEGLMTYDVIVNCLGLGARDVVPDDKMFPVRGQLMRVHAPWLTATIYDVQNDIYMICTTDICVMGGTQQVNDYNRQLNVEDRDKIFNGCTSVVPAIKNAKLISEWVGLRPGREEIRLESEIINGKFYIHNYGHGGSGFTLFWGCASNVLEIFEEHVHREHNKQKSKL</sequence>
<dbReference type="InterPro" id="IPR023209">
    <property type="entry name" value="DAO"/>
</dbReference>
<dbReference type="FunCoup" id="A0A212FCN0">
    <property type="interactions" value="122"/>
</dbReference>
<dbReference type="InParanoid" id="A0A212FCN0"/>
<keyword evidence="6" id="KW-0560">Oxidoreductase</keyword>
<gene>
    <name evidence="9" type="ORF">KGM_215078</name>
</gene>
<dbReference type="SUPFAM" id="SSF54373">
    <property type="entry name" value="FAD-linked reductases, C-terminal domain"/>
    <property type="match status" value="1"/>
</dbReference>
<dbReference type="Gene3D" id="3.30.9.10">
    <property type="entry name" value="D-Amino Acid Oxidase, subunit A, domain 2"/>
    <property type="match status" value="1"/>
</dbReference>
<dbReference type="GO" id="GO:0003884">
    <property type="term" value="F:D-amino-acid oxidase activity"/>
    <property type="evidence" value="ECO:0007669"/>
    <property type="project" value="InterPro"/>
</dbReference>